<proteinExistence type="predicted"/>
<keyword evidence="2" id="KW-1185">Reference proteome</keyword>
<evidence type="ECO:0000313" key="2">
    <source>
        <dbReference type="Proteomes" id="UP001321786"/>
    </source>
</evidence>
<dbReference type="EMBL" id="AP028654">
    <property type="protein sequence ID" value="BEP30061.1"/>
    <property type="molecule type" value="Genomic_DNA"/>
</dbReference>
<gene>
    <name evidence="1" type="ORF">HLPR_23920</name>
</gene>
<organism evidence="1 2">
    <name type="scientific">Helicovermis profundi</name>
    <dbReference type="NCBI Taxonomy" id="3065157"/>
    <lineage>
        <taxon>Bacteria</taxon>
        <taxon>Bacillati</taxon>
        <taxon>Bacillota</taxon>
        <taxon>Clostridia</taxon>
        <taxon>Helicovermis</taxon>
    </lineage>
</organism>
<dbReference type="InterPro" id="IPR029044">
    <property type="entry name" value="Nucleotide-diphossugar_trans"/>
</dbReference>
<dbReference type="Proteomes" id="UP001321786">
    <property type="component" value="Chromosome"/>
</dbReference>
<dbReference type="SUPFAM" id="SSF53448">
    <property type="entry name" value="Nucleotide-diphospho-sugar transferases"/>
    <property type="match status" value="1"/>
</dbReference>
<reference evidence="1 2" key="1">
    <citation type="submission" date="2023-08" db="EMBL/GenBank/DDBJ databases">
        <title>Helicovermis profunda gen. nov., sp. nov., a novel mesophilic, fermentative bacterium within the Bacillota from a deep-sea hydrothermal vent chimney.</title>
        <authorList>
            <person name="Miyazaki U."/>
            <person name="Mizutani D."/>
            <person name="Hashimoto Y."/>
            <person name="Tame A."/>
            <person name="Sawayama S."/>
            <person name="Miyazaki J."/>
            <person name="Takai K."/>
            <person name="Nakagawa S."/>
        </authorList>
    </citation>
    <scope>NUCLEOTIDE SEQUENCE [LARGE SCALE GENOMIC DNA]</scope>
    <source>
        <strain evidence="1 2">S502</strain>
    </source>
</reference>
<sequence length="390" mass="45142">MKIAFGIITKDFLSAEPLDDFLDNAEKYDHKVDSVVITYSRDINYDAVNELKEKVEVHLVKINEFGELCSSLKKMRLLNKTIARLINCEKTNEKSMIPYGTNRNATIMKAMINDIDILFFVDTDVYPVCLVEEDGQIQKKEIDFIGSHLEYLNKENVYATTSDYSGYYIIPEMNFDGMKELFVGLQKESAYNFIRESKINHCLNLSNYGNRNPFETTKILGGNVAIKLEVFKKIVPFFSTSFEFNGETYLTRGEDTLMGLEFGKLENYKCIDIDLKIFHNTYGNYPLPPNPLLDESIRNRFFYACMGWIGRNPFLNWIKSRDVLSRRLIQRNAIKEGAKAASGYFGDERFLILPEVLELSYDRLDIVIQEYRELASAWKEFIEKLYGGSN</sequence>
<accession>A0AAU9E5T1</accession>
<dbReference type="RefSeq" id="WP_338535663.1">
    <property type="nucleotide sequence ID" value="NZ_AP028654.1"/>
</dbReference>
<dbReference type="AlphaFoldDB" id="A0AAU9E5T1"/>
<protein>
    <submittedName>
        <fullName evidence="1">Uncharacterized protein</fullName>
    </submittedName>
</protein>
<dbReference type="KEGG" id="hprf:HLPR_23920"/>
<name>A0AAU9E5T1_9FIRM</name>
<evidence type="ECO:0000313" key="1">
    <source>
        <dbReference type="EMBL" id="BEP30061.1"/>
    </source>
</evidence>